<gene>
    <name evidence="1" type="ORF">M0R45_029867</name>
</gene>
<dbReference type="EMBL" id="JBEDUW010000006">
    <property type="protein sequence ID" value="KAK9921356.1"/>
    <property type="molecule type" value="Genomic_DNA"/>
</dbReference>
<keyword evidence="2" id="KW-1185">Reference proteome</keyword>
<reference evidence="1 2" key="1">
    <citation type="journal article" date="2023" name="G3 (Bethesda)">
        <title>A chromosome-length genome assembly and annotation of blackberry (Rubus argutus, cv. 'Hillquist').</title>
        <authorList>
            <person name="Bruna T."/>
            <person name="Aryal R."/>
            <person name="Dudchenko O."/>
            <person name="Sargent D.J."/>
            <person name="Mead D."/>
            <person name="Buti M."/>
            <person name="Cavallini A."/>
            <person name="Hytonen T."/>
            <person name="Andres J."/>
            <person name="Pham M."/>
            <person name="Weisz D."/>
            <person name="Mascagni F."/>
            <person name="Usai G."/>
            <person name="Natali L."/>
            <person name="Bassil N."/>
            <person name="Fernandez G.E."/>
            <person name="Lomsadze A."/>
            <person name="Armour M."/>
            <person name="Olukolu B."/>
            <person name="Poorten T."/>
            <person name="Britton C."/>
            <person name="Davik J."/>
            <person name="Ashrafi H."/>
            <person name="Aiden E.L."/>
            <person name="Borodovsky M."/>
            <person name="Worthington M."/>
        </authorList>
    </citation>
    <scope>NUCLEOTIDE SEQUENCE [LARGE SCALE GENOMIC DNA]</scope>
    <source>
        <strain evidence="1">PI 553951</strain>
    </source>
</reference>
<dbReference type="Proteomes" id="UP001457282">
    <property type="component" value="Unassembled WGS sequence"/>
</dbReference>
<evidence type="ECO:0000313" key="2">
    <source>
        <dbReference type="Proteomes" id="UP001457282"/>
    </source>
</evidence>
<evidence type="ECO:0000313" key="1">
    <source>
        <dbReference type="EMBL" id="KAK9921356.1"/>
    </source>
</evidence>
<proteinExistence type="predicted"/>
<organism evidence="1 2">
    <name type="scientific">Rubus argutus</name>
    <name type="common">Southern blackberry</name>
    <dbReference type="NCBI Taxonomy" id="59490"/>
    <lineage>
        <taxon>Eukaryota</taxon>
        <taxon>Viridiplantae</taxon>
        <taxon>Streptophyta</taxon>
        <taxon>Embryophyta</taxon>
        <taxon>Tracheophyta</taxon>
        <taxon>Spermatophyta</taxon>
        <taxon>Magnoliopsida</taxon>
        <taxon>eudicotyledons</taxon>
        <taxon>Gunneridae</taxon>
        <taxon>Pentapetalae</taxon>
        <taxon>rosids</taxon>
        <taxon>fabids</taxon>
        <taxon>Rosales</taxon>
        <taxon>Rosaceae</taxon>
        <taxon>Rosoideae</taxon>
        <taxon>Rosoideae incertae sedis</taxon>
        <taxon>Rubus</taxon>
    </lineage>
</organism>
<dbReference type="AlphaFoldDB" id="A0AAW1WBS9"/>
<comment type="caution">
    <text evidence="1">The sequence shown here is derived from an EMBL/GenBank/DDBJ whole genome shotgun (WGS) entry which is preliminary data.</text>
</comment>
<accession>A0AAW1WBS9</accession>
<name>A0AAW1WBS9_RUBAR</name>
<sequence>MSQTVHVVSTLDAATRRVSNSAQSNDVMAELNSLLMLPLSSDLSSIRSSWISQMRWSKIRRLLVVKSEVDGLNWDEFDLVAVLFHEASYGEAGRLVMAD</sequence>
<protein>
    <submittedName>
        <fullName evidence="1">Uncharacterized protein</fullName>
    </submittedName>
</protein>